<evidence type="ECO:0000256" key="2">
    <source>
        <dbReference type="ARBA" id="ARBA00010401"/>
    </source>
</evidence>
<dbReference type="Pfam" id="PF01704">
    <property type="entry name" value="UDPGP"/>
    <property type="match status" value="1"/>
</dbReference>
<dbReference type="PANTHER" id="PTHR11952">
    <property type="entry name" value="UDP- GLUCOSE PYROPHOSPHORYLASE"/>
    <property type="match status" value="1"/>
</dbReference>
<evidence type="ECO:0000256" key="5">
    <source>
        <dbReference type="ARBA" id="ARBA00022695"/>
    </source>
</evidence>
<proteinExistence type="inferred from homology"/>
<evidence type="ECO:0000256" key="6">
    <source>
        <dbReference type="ARBA" id="ARBA00048493"/>
    </source>
</evidence>
<evidence type="ECO:0000256" key="1">
    <source>
        <dbReference type="ARBA" id="ARBA00005208"/>
    </source>
</evidence>
<comment type="similarity">
    <text evidence="2">Belongs to the UDPGP type 1 family.</text>
</comment>
<accession>A0A8S3ZNN7</accession>
<comment type="catalytic activity">
    <reaction evidence="6">
        <text>N-acetyl-alpha-D-glucosamine 1-phosphate + UTP + H(+) = UDP-N-acetyl-alpha-D-glucosamine + diphosphate</text>
        <dbReference type="Rhea" id="RHEA:13509"/>
        <dbReference type="ChEBI" id="CHEBI:15378"/>
        <dbReference type="ChEBI" id="CHEBI:33019"/>
        <dbReference type="ChEBI" id="CHEBI:46398"/>
        <dbReference type="ChEBI" id="CHEBI:57705"/>
        <dbReference type="ChEBI" id="CHEBI:57776"/>
        <dbReference type="EC" id="2.7.7.23"/>
    </reaction>
</comment>
<evidence type="ECO:0000256" key="4">
    <source>
        <dbReference type="ARBA" id="ARBA00022679"/>
    </source>
</evidence>
<protein>
    <recommendedName>
        <fullName evidence="3">UDP-N-acetylglucosamine diphosphorylase</fullName>
        <ecNumber evidence="3">2.7.7.23</ecNumber>
    </recommendedName>
</protein>
<organism evidence="7 8">
    <name type="scientific">Candidula unifasciata</name>
    <dbReference type="NCBI Taxonomy" id="100452"/>
    <lineage>
        <taxon>Eukaryota</taxon>
        <taxon>Metazoa</taxon>
        <taxon>Spiralia</taxon>
        <taxon>Lophotrochozoa</taxon>
        <taxon>Mollusca</taxon>
        <taxon>Gastropoda</taxon>
        <taxon>Heterobranchia</taxon>
        <taxon>Euthyneura</taxon>
        <taxon>Panpulmonata</taxon>
        <taxon>Eupulmonata</taxon>
        <taxon>Stylommatophora</taxon>
        <taxon>Helicina</taxon>
        <taxon>Helicoidea</taxon>
        <taxon>Geomitridae</taxon>
        <taxon>Candidula</taxon>
    </lineage>
</organism>
<gene>
    <name evidence="7" type="ORF">CUNI_LOCUS16675</name>
</gene>
<dbReference type="EC" id="2.7.7.23" evidence="3"/>
<dbReference type="InterPro" id="IPR002618">
    <property type="entry name" value="UDPGP_fam"/>
</dbReference>
<evidence type="ECO:0000313" key="7">
    <source>
        <dbReference type="EMBL" id="CAG5131117.1"/>
    </source>
</evidence>
<comment type="pathway">
    <text evidence="1">Nucleotide-sugar biosynthesis; UDP-N-acetyl-alpha-D-glucosamine biosynthesis; UDP-N-acetyl-alpha-D-glucosamine from N-acetyl-alpha-D-glucosamine 1-phosphate: step 1/1.</text>
</comment>
<keyword evidence="4" id="KW-0808">Transferase</keyword>
<sequence length="522" mass="58351">MTKTIDISSLRQKCEEAGQGHLLQFWDQIEESQQKSLAAEILSVNLQEANVYFKEAQATLEENNEKIDEQLEPLEPAVCGSVARSTNELIDKYRNLGLSAVGNSEVAVLLLAGGQGTRLGVPYPKGMYNVGLPSGKTLYQLQAERIVRLERLAERVTGKPCAVPWYIMTSEHTKESTETFFQKHNHFGLNKENVILFEQTLLPCFDFNGKIILESQSKVALAPAGNGGLYNALRDQGVLDDLTARGVKYVHVYCVDNILVKMADPVFIGFCLSKGVECGAKVVEKTVPKEAVGIVCKVNGKYQVVEYSEITLKTAEKRTPDGRLMFNAGNICNHFFTLDFLKFVCQKKNESQLKHHVAKKKIPFIDSTGHLQKPSAPNGFKMEKFVFDVFHFTQNFGVWEVLREEEFSPLKNADGQPKDTPTTCRNDLLSLHHRFVLAAGGRFVHSDGSLYSDIQRNNNNEQNGDSCQKSQDEEETIVCEISPLVSYFGEGLEELKNKLLKPPVLIELGPDKKTLDIRQAIS</sequence>
<dbReference type="PANTHER" id="PTHR11952:SF2">
    <property type="entry name" value="LD24639P"/>
    <property type="match status" value="1"/>
</dbReference>
<name>A0A8S3ZNN7_9EUPU</name>
<evidence type="ECO:0000256" key="3">
    <source>
        <dbReference type="ARBA" id="ARBA00012457"/>
    </source>
</evidence>
<reference evidence="7" key="1">
    <citation type="submission" date="2021-04" db="EMBL/GenBank/DDBJ databases">
        <authorList>
            <consortium name="Molecular Ecology Group"/>
        </authorList>
    </citation>
    <scope>NUCLEOTIDE SEQUENCE</scope>
</reference>
<dbReference type="InterPro" id="IPR039741">
    <property type="entry name" value="UDP-sugar_pyrophosphorylase"/>
</dbReference>
<dbReference type="GO" id="GO:0003977">
    <property type="term" value="F:UDP-N-acetylglucosamine diphosphorylase activity"/>
    <property type="evidence" value="ECO:0007669"/>
    <property type="project" value="UniProtKB-EC"/>
</dbReference>
<dbReference type="InterPro" id="IPR029044">
    <property type="entry name" value="Nucleotide-diphossugar_trans"/>
</dbReference>
<dbReference type="Proteomes" id="UP000678393">
    <property type="component" value="Unassembled WGS sequence"/>
</dbReference>
<keyword evidence="8" id="KW-1185">Reference proteome</keyword>
<evidence type="ECO:0000313" key="8">
    <source>
        <dbReference type="Proteomes" id="UP000678393"/>
    </source>
</evidence>
<dbReference type="GO" id="GO:0006048">
    <property type="term" value="P:UDP-N-acetylglucosamine biosynthetic process"/>
    <property type="evidence" value="ECO:0007669"/>
    <property type="project" value="TreeGrafter"/>
</dbReference>
<dbReference type="FunFam" id="3.90.550.10:FF:000043">
    <property type="entry name" value="UDP-N-acetylhexosamine pyrophosphorylase isoform X2"/>
    <property type="match status" value="1"/>
</dbReference>
<comment type="caution">
    <text evidence="7">The sequence shown here is derived from an EMBL/GenBank/DDBJ whole genome shotgun (WGS) entry which is preliminary data.</text>
</comment>
<dbReference type="SUPFAM" id="SSF53448">
    <property type="entry name" value="Nucleotide-diphospho-sugar transferases"/>
    <property type="match status" value="1"/>
</dbReference>
<dbReference type="Gene3D" id="3.90.550.10">
    <property type="entry name" value="Spore Coat Polysaccharide Biosynthesis Protein SpsA, Chain A"/>
    <property type="match status" value="1"/>
</dbReference>
<dbReference type="EMBL" id="CAJHNH020004480">
    <property type="protein sequence ID" value="CAG5131117.1"/>
    <property type="molecule type" value="Genomic_DNA"/>
</dbReference>
<dbReference type="OrthoDB" id="532420at2759"/>
<dbReference type="AlphaFoldDB" id="A0A8S3ZNN7"/>
<dbReference type="CDD" id="cd04193">
    <property type="entry name" value="UDPGlcNAc_PPase"/>
    <property type="match status" value="1"/>
</dbReference>
<keyword evidence="5" id="KW-0548">Nucleotidyltransferase</keyword>